<evidence type="ECO:0000256" key="5">
    <source>
        <dbReference type="ARBA" id="ARBA00023014"/>
    </source>
</evidence>
<dbReference type="PANTHER" id="PTHR11135">
    <property type="entry name" value="HISTONE ACETYLTRANSFERASE-RELATED"/>
    <property type="match status" value="1"/>
</dbReference>
<evidence type="ECO:0000256" key="6">
    <source>
        <dbReference type="SAM" id="MobiDB-lite"/>
    </source>
</evidence>
<accession>A0A812ZLB8</accession>
<feature type="region of interest" description="Disordered" evidence="6">
    <location>
        <begin position="17"/>
        <end position="54"/>
    </location>
</feature>
<dbReference type="EMBL" id="CAJNJA010048233">
    <property type="protein sequence ID" value="CAE7829749.1"/>
    <property type="molecule type" value="Genomic_DNA"/>
</dbReference>
<evidence type="ECO:0000256" key="1">
    <source>
        <dbReference type="ARBA" id="ARBA00022485"/>
    </source>
</evidence>
<protein>
    <submittedName>
        <fullName evidence="7">Elp3 protein</fullName>
    </submittedName>
</protein>
<keyword evidence="3" id="KW-0479">Metal-binding</keyword>
<organism evidence="7 8">
    <name type="scientific">Symbiodinium necroappetens</name>
    <dbReference type="NCBI Taxonomy" id="1628268"/>
    <lineage>
        <taxon>Eukaryota</taxon>
        <taxon>Sar</taxon>
        <taxon>Alveolata</taxon>
        <taxon>Dinophyceae</taxon>
        <taxon>Suessiales</taxon>
        <taxon>Symbiodiniaceae</taxon>
        <taxon>Symbiodinium</taxon>
    </lineage>
</organism>
<evidence type="ECO:0000313" key="8">
    <source>
        <dbReference type="Proteomes" id="UP000601435"/>
    </source>
</evidence>
<dbReference type="OrthoDB" id="10265243at2759"/>
<proteinExistence type="predicted"/>
<name>A0A812ZLB8_9DINO</name>
<evidence type="ECO:0000313" key="7">
    <source>
        <dbReference type="EMBL" id="CAE7829749.1"/>
    </source>
</evidence>
<dbReference type="PANTHER" id="PTHR11135:SF2">
    <property type="entry name" value="ELONGATOR COMPLEX PROTEIN 3"/>
    <property type="match status" value="1"/>
</dbReference>
<sequence length="160" mass="17169">GTEFFISIEGGHRGFGGGATQRALAGGQKATKKERKEKKSALRDANAQAEMKDADEENTTLYGLLRLRFNDDPRAPSPVFQELGGCALIRELHVYGTLVAAGREESTRSLSDDRPQHIGIGRTLMGTAELIAAAHGYQKISVIAGVGSQLRQLQHAANVV</sequence>
<keyword evidence="5" id="KW-0411">Iron-sulfur</keyword>
<dbReference type="GO" id="GO:0005737">
    <property type="term" value="C:cytoplasm"/>
    <property type="evidence" value="ECO:0007669"/>
    <property type="project" value="TreeGrafter"/>
</dbReference>
<keyword evidence="2" id="KW-0949">S-adenosyl-L-methionine</keyword>
<keyword evidence="1" id="KW-0004">4Fe-4S</keyword>
<keyword evidence="8" id="KW-1185">Reference proteome</keyword>
<evidence type="ECO:0000256" key="4">
    <source>
        <dbReference type="ARBA" id="ARBA00023004"/>
    </source>
</evidence>
<dbReference type="GO" id="GO:0051539">
    <property type="term" value="F:4 iron, 4 sulfur cluster binding"/>
    <property type="evidence" value="ECO:0007669"/>
    <property type="project" value="UniProtKB-KW"/>
</dbReference>
<feature type="non-terminal residue" evidence="7">
    <location>
        <position position="1"/>
    </location>
</feature>
<dbReference type="GO" id="GO:0002926">
    <property type="term" value="P:tRNA wobble base 5-methoxycarbonylmethyl-2-thiouridinylation"/>
    <property type="evidence" value="ECO:0007669"/>
    <property type="project" value="TreeGrafter"/>
</dbReference>
<dbReference type="GO" id="GO:0005634">
    <property type="term" value="C:nucleus"/>
    <property type="evidence" value="ECO:0007669"/>
    <property type="project" value="TreeGrafter"/>
</dbReference>
<comment type="caution">
    <text evidence="7">The sequence shown here is derived from an EMBL/GenBank/DDBJ whole genome shotgun (WGS) entry which is preliminary data.</text>
</comment>
<dbReference type="AlphaFoldDB" id="A0A812ZLB8"/>
<evidence type="ECO:0000256" key="3">
    <source>
        <dbReference type="ARBA" id="ARBA00022723"/>
    </source>
</evidence>
<reference evidence="7" key="1">
    <citation type="submission" date="2021-02" db="EMBL/GenBank/DDBJ databases">
        <authorList>
            <person name="Dougan E. K."/>
            <person name="Rhodes N."/>
            <person name="Thang M."/>
            <person name="Chan C."/>
        </authorList>
    </citation>
    <scope>NUCLEOTIDE SEQUENCE</scope>
</reference>
<dbReference type="GO" id="GO:0046872">
    <property type="term" value="F:metal ion binding"/>
    <property type="evidence" value="ECO:0007669"/>
    <property type="project" value="UniProtKB-KW"/>
</dbReference>
<dbReference type="Proteomes" id="UP000601435">
    <property type="component" value="Unassembled WGS sequence"/>
</dbReference>
<dbReference type="GO" id="GO:0033588">
    <property type="term" value="C:elongator holoenzyme complex"/>
    <property type="evidence" value="ECO:0007669"/>
    <property type="project" value="TreeGrafter"/>
</dbReference>
<keyword evidence="4" id="KW-0408">Iron</keyword>
<dbReference type="InterPro" id="IPR039661">
    <property type="entry name" value="ELP3"/>
</dbReference>
<evidence type="ECO:0000256" key="2">
    <source>
        <dbReference type="ARBA" id="ARBA00022691"/>
    </source>
</evidence>
<gene>
    <name evidence="7" type="primary">elp3</name>
    <name evidence="7" type="ORF">SNEC2469_LOCUS24799</name>
</gene>